<feature type="transmembrane region" description="Helical" evidence="8">
    <location>
        <begin position="81"/>
        <end position="101"/>
    </location>
</feature>
<name>A0AAE0RW42_9BIVA</name>
<feature type="transmembrane region" description="Helical" evidence="8">
    <location>
        <begin position="291"/>
        <end position="313"/>
    </location>
</feature>
<sequence>MAKNTAVKNANGNVRPRKLYDAPDDEKLELKLDSITSKAKTPCFVYVLTFFSALGGFLFGYDTGVISGAMILLRLHFSLSSLWQELVVSVTLAAAAVFALVGGCLNDRLGRRTVIMTASIIFSVGAVCMGISIDKYMLLTGRIVIGAGIGLTSTTIPMYLAECTPPHIRGRLVSTHIAMVAGGQFIASVLDGIFGWDKKNGWRYMLGLAGIPAFVQFVGFIFMPESPRWLITSGQEVKARRVLQAMRGQLDIDEEFESIKNSCHEAEQAEHASGHKPVIVQMLQTPAVRRALLIGCGLQIIQQVVGINTVLYYSATIIHMTGVKGDEAAIWLAAVTACAYFLFTILGLYLVEKIGRRALTLGSLMGAIVSLGWLAVGFQLSSQNTPHMTLTELPILNSTCGAYSTCNQCMLDLNCGFCYVDNGNAGISNSSCLPADYDNPWSAKSGRCKKSSDKSDVTWAYDYCPTPYSWMPMVGLVLYLVFFAPGMGPMPWTINSEIYPLWARSTGNAAATFFNWVFNLAVSMSFISMTETLTRFGTFLLYAGLACIGLLVLFLFLPETKGKALEEVEGVFAQPWCGGVHTIEYNTKTIQYVHIRGLNRDGRESELDSPE</sequence>
<evidence type="ECO:0000256" key="4">
    <source>
        <dbReference type="ARBA" id="ARBA00022692"/>
    </source>
</evidence>
<dbReference type="Pfam" id="PF00083">
    <property type="entry name" value="Sugar_tr"/>
    <property type="match status" value="2"/>
</dbReference>
<reference evidence="10" key="3">
    <citation type="submission" date="2023-05" db="EMBL/GenBank/DDBJ databases">
        <authorList>
            <person name="Smith C.H."/>
        </authorList>
    </citation>
    <scope>NUCLEOTIDE SEQUENCE</scope>
    <source>
        <strain evidence="10">CHS0354</strain>
        <tissue evidence="10">Mantle</tissue>
    </source>
</reference>
<feature type="transmembrane region" description="Helical" evidence="8">
    <location>
        <begin position="328"/>
        <end position="351"/>
    </location>
</feature>
<dbReference type="FunFam" id="1.20.1250.20:FF:000780">
    <property type="entry name" value="Proton myo-inositol cotransporter"/>
    <property type="match status" value="1"/>
</dbReference>
<keyword evidence="4 8" id="KW-0812">Transmembrane</keyword>
<feature type="transmembrane region" description="Helical" evidence="8">
    <location>
        <begin position="509"/>
        <end position="527"/>
    </location>
</feature>
<feature type="transmembrane region" description="Helical" evidence="8">
    <location>
        <begin position="139"/>
        <end position="160"/>
    </location>
</feature>
<reference evidence="10" key="2">
    <citation type="journal article" date="2021" name="Genome Biol. Evol.">
        <title>Developing a high-quality reference genome for a parasitic bivalve with doubly uniparental inheritance (Bivalvia: Unionida).</title>
        <authorList>
            <person name="Smith C.H."/>
        </authorList>
    </citation>
    <scope>NUCLEOTIDE SEQUENCE</scope>
    <source>
        <strain evidence="10">CHS0354</strain>
        <tissue evidence="10">Mantle</tissue>
    </source>
</reference>
<comment type="similarity">
    <text evidence="2 7">Belongs to the major facilitator superfamily. Sugar transporter (TC 2.A.1.1) family.</text>
</comment>
<dbReference type="PANTHER" id="PTHR48020">
    <property type="entry name" value="PROTON MYO-INOSITOL COTRANSPORTER"/>
    <property type="match status" value="1"/>
</dbReference>
<keyword evidence="11" id="KW-1185">Reference proteome</keyword>
<evidence type="ECO:0000256" key="8">
    <source>
        <dbReference type="SAM" id="Phobius"/>
    </source>
</evidence>
<dbReference type="InterPro" id="IPR005828">
    <property type="entry name" value="MFS_sugar_transport-like"/>
</dbReference>
<dbReference type="GO" id="GO:0005366">
    <property type="term" value="F:myo-inositol:proton symporter activity"/>
    <property type="evidence" value="ECO:0007669"/>
    <property type="project" value="TreeGrafter"/>
</dbReference>
<dbReference type="PANTHER" id="PTHR48020:SF12">
    <property type="entry name" value="PROTON MYO-INOSITOL COTRANSPORTER"/>
    <property type="match status" value="1"/>
</dbReference>
<feature type="transmembrane region" description="Helical" evidence="8">
    <location>
        <begin position="43"/>
        <end position="61"/>
    </location>
</feature>
<dbReference type="InterPro" id="IPR050814">
    <property type="entry name" value="Myo-inositol_Transporter"/>
</dbReference>
<evidence type="ECO:0000256" key="3">
    <source>
        <dbReference type="ARBA" id="ARBA00022448"/>
    </source>
</evidence>
<evidence type="ECO:0000313" key="10">
    <source>
        <dbReference type="EMBL" id="KAK3580610.1"/>
    </source>
</evidence>
<dbReference type="Gene3D" id="1.20.1250.20">
    <property type="entry name" value="MFS general substrate transporter like domains"/>
    <property type="match status" value="2"/>
</dbReference>
<dbReference type="PROSITE" id="PS00216">
    <property type="entry name" value="SUGAR_TRANSPORT_1"/>
    <property type="match status" value="1"/>
</dbReference>
<feature type="transmembrane region" description="Helical" evidence="8">
    <location>
        <begin position="539"/>
        <end position="557"/>
    </location>
</feature>
<feature type="transmembrane region" description="Helical" evidence="8">
    <location>
        <begin position="113"/>
        <end position="133"/>
    </location>
</feature>
<evidence type="ECO:0000259" key="9">
    <source>
        <dbReference type="PROSITE" id="PS50850"/>
    </source>
</evidence>
<keyword evidence="5 8" id="KW-1133">Transmembrane helix</keyword>
<dbReference type="Proteomes" id="UP001195483">
    <property type="component" value="Unassembled WGS sequence"/>
</dbReference>
<evidence type="ECO:0000313" key="11">
    <source>
        <dbReference type="Proteomes" id="UP001195483"/>
    </source>
</evidence>
<comment type="caution">
    <text evidence="10">The sequence shown here is derived from an EMBL/GenBank/DDBJ whole genome shotgun (WGS) entry which is preliminary data.</text>
</comment>
<dbReference type="GO" id="GO:0016324">
    <property type="term" value="C:apical plasma membrane"/>
    <property type="evidence" value="ECO:0007669"/>
    <property type="project" value="TreeGrafter"/>
</dbReference>
<dbReference type="PROSITE" id="PS50850">
    <property type="entry name" value="MFS"/>
    <property type="match status" value="1"/>
</dbReference>
<accession>A0AAE0RW42</accession>
<gene>
    <name evidence="10" type="ORF">CHS0354_013362</name>
</gene>
<comment type="subcellular location">
    <subcellularLocation>
        <location evidence="1">Membrane</location>
        <topology evidence="1">Multi-pass membrane protein</topology>
    </subcellularLocation>
</comment>
<dbReference type="CDD" id="cd17360">
    <property type="entry name" value="MFS_HMIT_like"/>
    <property type="match status" value="1"/>
</dbReference>
<evidence type="ECO:0000256" key="6">
    <source>
        <dbReference type="ARBA" id="ARBA00023136"/>
    </source>
</evidence>
<evidence type="ECO:0000256" key="7">
    <source>
        <dbReference type="RuleBase" id="RU003346"/>
    </source>
</evidence>
<feature type="transmembrane region" description="Helical" evidence="8">
    <location>
        <begin position="468"/>
        <end position="488"/>
    </location>
</feature>
<dbReference type="SUPFAM" id="SSF103473">
    <property type="entry name" value="MFS general substrate transporter"/>
    <property type="match status" value="1"/>
</dbReference>
<evidence type="ECO:0000256" key="5">
    <source>
        <dbReference type="ARBA" id="ARBA00022989"/>
    </source>
</evidence>
<dbReference type="PRINTS" id="PR00171">
    <property type="entry name" value="SUGRTRNSPORT"/>
</dbReference>
<dbReference type="InterPro" id="IPR005829">
    <property type="entry name" value="Sugar_transporter_CS"/>
</dbReference>
<dbReference type="InterPro" id="IPR003663">
    <property type="entry name" value="Sugar/inositol_transpt"/>
</dbReference>
<dbReference type="NCBIfam" id="TIGR00879">
    <property type="entry name" value="SP"/>
    <property type="match status" value="1"/>
</dbReference>
<evidence type="ECO:0000256" key="1">
    <source>
        <dbReference type="ARBA" id="ARBA00004141"/>
    </source>
</evidence>
<proteinExistence type="inferred from homology"/>
<feature type="domain" description="Major facilitator superfamily (MFS) profile" evidence="9">
    <location>
        <begin position="48"/>
        <end position="561"/>
    </location>
</feature>
<dbReference type="PROSITE" id="PS00217">
    <property type="entry name" value="SUGAR_TRANSPORT_2"/>
    <property type="match status" value="1"/>
</dbReference>
<feature type="transmembrane region" description="Helical" evidence="8">
    <location>
        <begin position="172"/>
        <end position="196"/>
    </location>
</feature>
<protein>
    <recommendedName>
        <fullName evidence="9">Major facilitator superfamily (MFS) profile domain-containing protein</fullName>
    </recommendedName>
</protein>
<feature type="transmembrane region" description="Helical" evidence="8">
    <location>
        <begin position="358"/>
        <end position="380"/>
    </location>
</feature>
<dbReference type="InterPro" id="IPR020846">
    <property type="entry name" value="MFS_dom"/>
</dbReference>
<dbReference type="FunFam" id="1.20.1250.20:FF:000177">
    <property type="entry name" value="proton myo-inositol cotransporter isoform X1"/>
    <property type="match status" value="1"/>
</dbReference>
<organism evidence="10 11">
    <name type="scientific">Potamilus streckersoni</name>
    <dbReference type="NCBI Taxonomy" id="2493646"/>
    <lineage>
        <taxon>Eukaryota</taxon>
        <taxon>Metazoa</taxon>
        <taxon>Spiralia</taxon>
        <taxon>Lophotrochozoa</taxon>
        <taxon>Mollusca</taxon>
        <taxon>Bivalvia</taxon>
        <taxon>Autobranchia</taxon>
        <taxon>Heteroconchia</taxon>
        <taxon>Palaeoheterodonta</taxon>
        <taxon>Unionida</taxon>
        <taxon>Unionoidea</taxon>
        <taxon>Unionidae</taxon>
        <taxon>Ambleminae</taxon>
        <taxon>Lampsilini</taxon>
        <taxon>Potamilus</taxon>
    </lineage>
</organism>
<dbReference type="AlphaFoldDB" id="A0AAE0RW42"/>
<keyword evidence="3 7" id="KW-0813">Transport</keyword>
<keyword evidence="6 8" id="KW-0472">Membrane</keyword>
<dbReference type="EMBL" id="JAEAOA010000816">
    <property type="protein sequence ID" value="KAK3580610.1"/>
    <property type="molecule type" value="Genomic_DNA"/>
</dbReference>
<evidence type="ECO:0000256" key="2">
    <source>
        <dbReference type="ARBA" id="ARBA00010992"/>
    </source>
</evidence>
<feature type="transmembrane region" description="Helical" evidence="8">
    <location>
        <begin position="202"/>
        <end position="223"/>
    </location>
</feature>
<reference evidence="10" key="1">
    <citation type="journal article" date="2021" name="Genome Biol. Evol.">
        <title>A High-Quality Reference Genome for a Parasitic Bivalve with Doubly Uniparental Inheritance (Bivalvia: Unionida).</title>
        <authorList>
            <person name="Smith C.H."/>
        </authorList>
    </citation>
    <scope>NUCLEOTIDE SEQUENCE</scope>
    <source>
        <strain evidence="10">CHS0354</strain>
    </source>
</reference>
<dbReference type="InterPro" id="IPR036259">
    <property type="entry name" value="MFS_trans_sf"/>
</dbReference>